<reference evidence="2" key="1">
    <citation type="submission" date="2021-01" db="EMBL/GenBank/DDBJ databases">
        <authorList>
            <person name="Corre E."/>
            <person name="Pelletier E."/>
            <person name="Niang G."/>
            <person name="Scheremetjew M."/>
            <person name="Finn R."/>
            <person name="Kale V."/>
            <person name="Holt S."/>
            <person name="Cochrane G."/>
            <person name="Meng A."/>
            <person name="Brown T."/>
            <person name="Cohen L."/>
        </authorList>
    </citation>
    <scope>NUCLEOTIDE SEQUENCE</scope>
    <source>
        <strain evidence="2">CCMP147</strain>
    </source>
</reference>
<organism evidence="2">
    <name type="scientific">Pseudictyota dubia</name>
    <dbReference type="NCBI Taxonomy" id="2749911"/>
    <lineage>
        <taxon>Eukaryota</taxon>
        <taxon>Sar</taxon>
        <taxon>Stramenopiles</taxon>
        <taxon>Ochrophyta</taxon>
        <taxon>Bacillariophyta</taxon>
        <taxon>Mediophyceae</taxon>
        <taxon>Biddulphiophycidae</taxon>
        <taxon>Eupodiscales</taxon>
        <taxon>Odontellaceae</taxon>
        <taxon>Pseudictyota</taxon>
    </lineage>
</organism>
<name>A0A7R9Z0P3_9STRA</name>
<sequence>MPIVNCERFGLVAKGPSPAPLPLKLLFLSSLSSNSYGLAEPVDRDPIVGIWHAPSNFFGDSITAILQFQPDGTLTSRDSIDYGSGGSGEYYGGNQGVWERPSASNDSNENRT</sequence>
<gene>
    <name evidence="2" type="ORF">TDUB1175_LOCUS3585</name>
</gene>
<evidence type="ECO:0000313" key="2">
    <source>
        <dbReference type="EMBL" id="CAD8297717.1"/>
    </source>
</evidence>
<feature type="region of interest" description="Disordered" evidence="1">
    <location>
        <begin position="75"/>
        <end position="112"/>
    </location>
</feature>
<feature type="compositionally biased region" description="Polar residues" evidence="1">
    <location>
        <begin position="102"/>
        <end position="112"/>
    </location>
</feature>
<dbReference type="EMBL" id="HBED01007217">
    <property type="protein sequence ID" value="CAD8297717.1"/>
    <property type="molecule type" value="Transcribed_RNA"/>
</dbReference>
<evidence type="ECO:0000256" key="1">
    <source>
        <dbReference type="SAM" id="MobiDB-lite"/>
    </source>
</evidence>
<protein>
    <submittedName>
        <fullName evidence="2">Uncharacterized protein</fullName>
    </submittedName>
</protein>
<accession>A0A7R9Z0P3</accession>
<dbReference type="AlphaFoldDB" id="A0A7R9Z0P3"/>
<proteinExistence type="predicted"/>
<feature type="compositionally biased region" description="Gly residues" evidence="1">
    <location>
        <begin position="83"/>
        <end position="95"/>
    </location>
</feature>